<evidence type="ECO:0000313" key="3">
    <source>
        <dbReference type="Proteomes" id="UP000005666"/>
    </source>
</evidence>
<comment type="similarity">
    <text evidence="1">Belongs to the TTI2 family.</text>
</comment>
<dbReference type="GO" id="GO:0071472">
    <property type="term" value="P:cellular response to salt stress"/>
    <property type="evidence" value="ECO:0007669"/>
    <property type="project" value="EnsemblFungi"/>
</dbReference>
<dbReference type="OrthoDB" id="6417021at2759"/>
<dbReference type="Pfam" id="PF10521">
    <property type="entry name" value="Tti2"/>
    <property type="match status" value="1"/>
</dbReference>
<protein>
    <recommendedName>
        <fullName evidence="4">TEL2-interacting protein 2</fullName>
    </recommendedName>
</protein>
<sequence>MFTSADTAEIESLLDESDLKSPGFLNDDVVRRMCEYISHNKNGSNSVNLKIKCIQFVSYCVLGDIVTKEISDLSATTVDSVLSKNIDDKDIIMDGLIANIQNLLYKPSNSFANVRSKSLGSGLNPKLGFNRTDETNLEQWKLNGGLYSIPLLHVILRHLDRKHFSSNIWWITPAILNLLDDTSDLHKIKLKGVKALQTLLKYPFCSLPNGKESQWISFEQTGLFGIFEPILVNMTYFLPPSYPAKETCIIYESIFPALILLYKRQYENNEVQYKTCLQKLLSDNILTNIFPRIVSEHESLTLTTIKFTNQLINELKENITILLSRFIFVLGEYFVKNPFFTTSIAIVEETIKLISLLINFAPIERLNCHKYDFTALLIIIYEKNDLEGTLDSDLLDKLKTTWDSLIDKKCGLDKNEMEQLLKSRNNLEQLLN</sequence>
<proteinExistence type="inferred from homology"/>
<dbReference type="Proteomes" id="UP000005666">
    <property type="component" value="Chromosome 2"/>
</dbReference>
<dbReference type="GeneID" id="11535004"/>
<dbReference type="RefSeq" id="XP_003684142.1">
    <property type="nucleotide sequence ID" value="XM_003684094.1"/>
</dbReference>
<dbReference type="AlphaFoldDB" id="G8BQB1"/>
<gene>
    <name evidence="2" type="primary">TPHA0B00360</name>
    <name evidence="2" type="ordered locus">TPHA_0B00360</name>
</gene>
<dbReference type="GO" id="GO:0034605">
    <property type="term" value="P:cellular response to heat"/>
    <property type="evidence" value="ECO:0007669"/>
    <property type="project" value="EnsemblFungi"/>
</dbReference>
<organism evidence="2 3">
    <name type="scientific">Tetrapisispora phaffii (strain ATCC 24235 / CBS 4417 / NBRC 1672 / NRRL Y-8282 / UCD 70-5)</name>
    <name type="common">Yeast</name>
    <name type="synonym">Fabospora phaffii</name>
    <dbReference type="NCBI Taxonomy" id="1071381"/>
    <lineage>
        <taxon>Eukaryota</taxon>
        <taxon>Fungi</taxon>
        <taxon>Dikarya</taxon>
        <taxon>Ascomycota</taxon>
        <taxon>Saccharomycotina</taxon>
        <taxon>Saccharomycetes</taxon>
        <taxon>Saccharomycetales</taxon>
        <taxon>Saccharomycetaceae</taxon>
        <taxon>Tetrapisispora</taxon>
    </lineage>
</organism>
<dbReference type="KEGG" id="tpf:TPHA_0B00360"/>
<dbReference type="STRING" id="1071381.G8BQB1"/>
<dbReference type="GO" id="GO:0110078">
    <property type="term" value="C:TTT Hsp90 cochaperone complex"/>
    <property type="evidence" value="ECO:0007669"/>
    <property type="project" value="EnsemblFungi"/>
</dbReference>
<dbReference type="HOGENOM" id="CLU_054067_0_0_1"/>
<accession>G8BQB1</accession>
<dbReference type="GO" id="GO:0006974">
    <property type="term" value="P:DNA damage response"/>
    <property type="evidence" value="ECO:0007669"/>
    <property type="project" value="EnsemblFungi"/>
</dbReference>
<dbReference type="EMBL" id="HE612857">
    <property type="protein sequence ID" value="CCE61708.1"/>
    <property type="molecule type" value="Genomic_DNA"/>
</dbReference>
<reference evidence="2 3" key="1">
    <citation type="journal article" date="2011" name="Proc. Natl. Acad. Sci. U.S.A.">
        <title>Evolutionary erosion of yeast sex chromosomes by mating-type switching accidents.</title>
        <authorList>
            <person name="Gordon J.L."/>
            <person name="Armisen D."/>
            <person name="Proux-Wera E."/>
            <person name="Oheigeartaigh S.S."/>
            <person name="Byrne K.P."/>
            <person name="Wolfe K.H."/>
        </authorList>
    </citation>
    <scope>NUCLEOTIDE SEQUENCE [LARGE SCALE GENOMIC DNA]</scope>
    <source>
        <strain evidence="3">ATCC 24235 / CBS 4417 / NBRC 1672 / NRRL Y-8282 / UCD 70-5</strain>
    </source>
</reference>
<keyword evidence="3" id="KW-1185">Reference proteome</keyword>
<dbReference type="GO" id="GO:0031669">
    <property type="term" value="P:cellular response to nutrient levels"/>
    <property type="evidence" value="ECO:0007669"/>
    <property type="project" value="EnsemblFungi"/>
</dbReference>
<dbReference type="InterPro" id="IPR018870">
    <property type="entry name" value="Tti2"/>
</dbReference>
<dbReference type="OMA" id="SSNLWWI"/>
<evidence type="ECO:0000313" key="2">
    <source>
        <dbReference type="EMBL" id="CCE61708.1"/>
    </source>
</evidence>
<evidence type="ECO:0000256" key="1">
    <source>
        <dbReference type="ARBA" id="ARBA00034736"/>
    </source>
</evidence>
<name>G8BQB1_TETPH</name>
<evidence type="ECO:0008006" key="4">
    <source>
        <dbReference type="Google" id="ProtNLM"/>
    </source>
</evidence>
<dbReference type="eggNOG" id="ENOG502QU79">
    <property type="taxonomic scope" value="Eukaryota"/>
</dbReference>